<dbReference type="Proteomes" id="UP000078200">
    <property type="component" value="Unassembled WGS sequence"/>
</dbReference>
<name>A0A1A9UGG2_GLOAU</name>
<dbReference type="AlphaFoldDB" id="A0A1A9UGG2"/>
<evidence type="ECO:0000313" key="1">
    <source>
        <dbReference type="EnsemblMetazoa" id="GAUT004018-PA"/>
    </source>
</evidence>
<dbReference type="VEuPathDB" id="VectorBase:GAUT004018"/>
<organism evidence="1 2">
    <name type="scientific">Glossina austeni</name>
    <name type="common">Savannah tsetse fly</name>
    <dbReference type="NCBI Taxonomy" id="7395"/>
    <lineage>
        <taxon>Eukaryota</taxon>
        <taxon>Metazoa</taxon>
        <taxon>Ecdysozoa</taxon>
        <taxon>Arthropoda</taxon>
        <taxon>Hexapoda</taxon>
        <taxon>Insecta</taxon>
        <taxon>Pterygota</taxon>
        <taxon>Neoptera</taxon>
        <taxon>Endopterygota</taxon>
        <taxon>Diptera</taxon>
        <taxon>Brachycera</taxon>
        <taxon>Muscomorpha</taxon>
        <taxon>Hippoboscoidea</taxon>
        <taxon>Glossinidae</taxon>
        <taxon>Glossina</taxon>
    </lineage>
</organism>
<keyword evidence="2" id="KW-1185">Reference proteome</keyword>
<protein>
    <submittedName>
        <fullName evidence="1">Uncharacterized protein</fullName>
    </submittedName>
</protein>
<proteinExistence type="predicted"/>
<evidence type="ECO:0000313" key="2">
    <source>
        <dbReference type="Proteomes" id="UP000078200"/>
    </source>
</evidence>
<dbReference type="EnsemblMetazoa" id="GAUT004018-RA">
    <property type="protein sequence ID" value="GAUT004018-PA"/>
    <property type="gene ID" value="GAUT004018"/>
</dbReference>
<accession>A0A1A9UGG2</accession>
<sequence>MKSMESEGSKPTTWEEYKIQLQQGKNTAKKMVQVHQTPLLCSLYNKCNNKRNKIEPKINGTTEKIEKVQETQRILQTHIGETYQQIESNVNVLEEKVDNAIGQVGARINAYEEDADAVKNEIKAL</sequence>
<reference evidence="1" key="1">
    <citation type="submission" date="2020-05" db="UniProtKB">
        <authorList>
            <consortium name="EnsemblMetazoa"/>
        </authorList>
    </citation>
    <scope>IDENTIFICATION</scope>
    <source>
        <strain evidence="1">TTRI</strain>
    </source>
</reference>